<evidence type="ECO:0000313" key="2">
    <source>
        <dbReference type="Proteomes" id="UP000050911"/>
    </source>
</evidence>
<evidence type="ECO:0000313" key="1">
    <source>
        <dbReference type="EMBL" id="KRK48419.1"/>
    </source>
</evidence>
<dbReference type="EMBL" id="AZCX01000003">
    <property type="protein sequence ID" value="KRK48419.1"/>
    <property type="molecule type" value="Genomic_DNA"/>
</dbReference>
<dbReference type="AlphaFoldDB" id="A0A0R1HV35"/>
<organism evidence="1 2">
    <name type="scientific">Secundilactobacillus kimchicus JCM 15530</name>
    <dbReference type="NCBI Taxonomy" id="1302272"/>
    <lineage>
        <taxon>Bacteria</taxon>
        <taxon>Bacillati</taxon>
        <taxon>Bacillota</taxon>
        <taxon>Bacilli</taxon>
        <taxon>Lactobacillales</taxon>
        <taxon>Lactobacillaceae</taxon>
        <taxon>Secundilactobacillus</taxon>
    </lineage>
</organism>
<accession>A0A0R1HV35</accession>
<dbReference type="PATRIC" id="fig|1302272.5.peg.1539"/>
<sequence length="50" mass="5574">MENIAKLLDENQINSTVTKVLSPINATNLRQAHEMVENGHMMGKVVIVNK</sequence>
<dbReference type="STRING" id="1302272.FC96_GL001521"/>
<comment type="caution">
    <text evidence="1">The sequence shown here is derived from an EMBL/GenBank/DDBJ whole genome shotgun (WGS) entry which is preliminary data.</text>
</comment>
<dbReference type="Proteomes" id="UP000050911">
    <property type="component" value="Unassembled WGS sequence"/>
</dbReference>
<gene>
    <name evidence="1" type="ORF">FC96_GL001521</name>
</gene>
<reference evidence="1 2" key="1">
    <citation type="journal article" date="2015" name="Genome Announc.">
        <title>Expanding the biotechnology potential of lactobacilli through comparative genomics of 213 strains and associated genera.</title>
        <authorList>
            <person name="Sun Z."/>
            <person name="Harris H.M."/>
            <person name="McCann A."/>
            <person name="Guo C."/>
            <person name="Argimon S."/>
            <person name="Zhang W."/>
            <person name="Yang X."/>
            <person name="Jeffery I.B."/>
            <person name="Cooney J.C."/>
            <person name="Kagawa T.F."/>
            <person name="Liu W."/>
            <person name="Song Y."/>
            <person name="Salvetti E."/>
            <person name="Wrobel A."/>
            <person name="Rasinkangas P."/>
            <person name="Parkhill J."/>
            <person name="Rea M.C."/>
            <person name="O'Sullivan O."/>
            <person name="Ritari J."/>
            <person name="Douillard F.P."/>
            <person name="Paul Ross R."/>
            <person name="Yang R."/>
            <person name="Briner A.E."/>
            <person name="Felis G.E."/>
            <person name="de Vos W.M."/>
            <person name="Barrangou R."/>
            <person name="Klaenhammer T.R."/>
            <person name="Caufield P.W."/>
            <person name="Cui Y."/>
            <person name="Zhang H."/>
            <person name="O'Toole P.W."/>
        </authorList>
    </citation>
    <scope>NUCLEOTIDE SEQUENCE [LARGE SCALE GENOMIC DNA]</scope>
    <source>
        <strain evidence="1 2">JCM 15530</strain>
    </source>
</reference>
<name>A0A0R1HV35_9LACO</name>
<protein>
    <submittedName>
        <fullName evidence="1">Uncharacterized protein</fullName>
    </submittedName>
</protein>
<keyword evidence="2" id="KW-1185">Reference proteome</keyword>
<proteinExistence type="predicted"/>
<dbReference type="Gene3D" id="3.90.180.10">
    <property type="entry name" value="Medium-chain alcohol dehydrogenases, catalytic domain"/>
    <property type="match status" value="1"/>
</dbReference>
<dbReference type="Pfam" id="PF13602">
    <property type="entry name" value="ADH_zinc_N_2"/>
    <property type="match status" value="1"/>
</dbReference>